<dbReference type="AlphaFoldDB" id="A0AAD7IH27"/>
<keyword evidence="1" id="KW-0732">Signal</keyword>
<comment type="caution">
    <text evidence="2">The sequence shown here is derived from an EMBL/GenBank/DDBJ whole genome shotgun (WGS) entry which is preliminary data.</text>
</comment>
<evidence type="ECO:0000313" key="3">
    <source>
        <dbReference type="Proteomes" id="UP001215598"/>
    </source>
</evidence>
<name>A0AAD7IH27_9AGAR</name>
<dbReference type="EMBL" id="JARKIB010000093">
    <property type="protein sequence ID" value="KAJ7742886.1"/>
    <property type="molecule type" value="Genomic_DNA"/>
</dbReference>
<dbReference type="Proteomes" id="UP001215598">
    <property type="component" value="Unassembled WGS sequence"/>
</dbReference>
<proteinExistence type="predicted"/>
<reference evidence="2" key="1">
    <citation type="submission" date="2023-03" db="EMBL/GenBank/DDBJ databases">
        <title>Massive genome expansion in bonnet fungi (Mycena s.s.) driven by repeated elements and novel gene families across ecological guilds.</title>
        <authorList>
            <consortium name="Lawrence Berkeley National Laboratory"/>
            <person name="Harder C.B."/>
            <person name="Miyauchi S."/>
            <person name="Viragh M."/>
            <person name="Kuo A."/>
            <person name="Thoen E."/>
            <person name="Andreopoulos B."/>
            <person name="Lu D."/>
            <person name="Skrede I."/>
            <person name="Drula E."/>
            <person name="Henrissat B."/>
            <person name="Morin E."/>
            <person name="Kohler A."/>
            <person name="Barry K."/>
            <person name="LaButti K."/>
            <person name="Morin E."/>
            <person name="Salamov A."/>
            <person name="Lipzen A."/>
            <person name="Mereny Z."/>
            <person name="Hegedus B."/>
            <person name="Baldrian P."/>
            <person name="Stursova M."/>
            <person name="Weitz H."/>
            <person name="Taylor A."/>
            <person name="Grigoriev I.V."/>
            <person name="Nagy L.G."/>
            <person name="Martin F."/>
            <person name="Kauserud H."/>
        </authorList>
    </citation>
    <scope>NUCLEOTIDE SEQUENCE</scope>
    <source>
        <strain evidence="2">CBHHK182m</strain>
    </source>
</reference>
<accession>A0AAD7IH27</accession>
<keyword evidence="3" id="KW-1185">Reference proteome</keyword>
<gene>
    <name evidence="2" type="ORF">B0H16DRAFT_1693711</name>
</gene>
<feature type="chain" id="PRO_5042029770" evidence="1">
    <location>
        <begin position="24"/>
        <end position="240"/>
    </location>
</feature>
<organism evidence="2 3">
    <name type="scientific">Mycena metata</name>
    <dbReference type="NCBI Taxonomy" id="1033252"/>
    <lineage>
        <taxon>Eukaryota</taxon>
        <taxon>Fungi</taxon>
        <taxon>Dikarya</taxon>
        <taxon>Basidiomycota</taxon>
        <taxon>Agaricomycotina</taxon>
        <taxon>Agaricomycetes</taxon>
        <taxon>Agaricomycetidae</taxon>
        <taxon>Agaricales</taxon>
        <taxon>Marasmiineae</taxon>
        <taxon>Mycenaceae</taxon>
        <taxon>Mycena</taxon>
    </lineage>
</organism>
<feature type="signal peptide" evidence="1">
    <location>
        <begin position="1"/>
        <end position="23"/>
    </location>
</feature>
<evidence type="ECO:0000313" key="2">
    <source>
        <dbReference type="EMBL" id="KAJ7742886.1"/>
    </source>
</evidence>
<sequence>MRTFPPMKTIGLVLLALVCSINADNHSHYLGPANDIHCPGDARISFVHNSYTYNAPVQKFTNITKSFFDIGWYGGVPATITTGTDNVPGATRFAPLPNDSSYNETLTMYSLDENGLSYTYHGLGFAYALPGYKIAYVGAYTETMRFESICAGRAIYIDLISYLCSNDSVAAYNIFRLEYEITFSTLAAEVGATVMAGDCPGLNSTSNVSRKLELLFRDALYKTYSDDPTVEMATKNENKE</sequence>
<evidence type="ECO:0000256" key="1">
    <source>
        <dbReference type="SAM" id="SignalP"/>
    </source>
</evidence>
<protein>
    <submittedName>
        <fullName evidence="2">Uncharacterized protein</fullName>
    </submittedName>
</protein>